<evidence type="ECO:0000313" key="9">
    <source>
        <dbReference type="Proteomes" id="UP000178885"/>
    </source>
</evidence>
<sequence length="104" mass="11463">MPDRFIKVACCDELQPGKMKRIDIDGRRILLANVAGVFYATADTCTHEEASLSAGSLKGELVKCPLHGSRFNVRTGEVLEEPAEENLKTYAVRIEGKDILIDLT</sequence>
<dbReference type="STRING" id="1817760.A2151_06915"/>
<protein>
    <recommendedName>
        <fullName evidence="7">Rieske domain-containing protein</fullName>
    </recommendedName>
</protein>
<name>A0A1F6TNZ5_9PROT</name>
<dbReference type="PANTHER" id="PTHR21496">
    <property type="entry name" value="FERREDOXIN-RELATED"/>
    <property type="match status" value="1"/>
</dbReference>
<evidence type="ECO:0000256" key="5">
    <source>
        <dbReference type="ARBA" id="ARBA00034078"/>
    </source>
</evidence>
<dbReference type="Gene3D" id="2.102.10.10">
    <property type="entry name" value="Rieske [2Fe-2S] iron-sulphur domain"/>
    <property type="match status" value="1"/>
</dbReference>
<dbReference type="SUPFAM" id="SSF50022">
    <property type="entry name" value="ISP domain"/>
    <property type="match status" value="1"/>
</dbReference>
<dbReference type="PANTHER" id="PTHR21496:SF0">
    <property type="entry name" value="RIESKE DOMAIN-CONTAINING PROTEIN"/>
    <property type="match status" value="1"/>
</dbReference>
<dbReference type="EMBL" id="MFSU01000073">
    <property type="protein sequence ID" value="OGI46857.1"/>
    <property type="molecule type" value="Genomic_DNA"/>
</dbReference>
<dbReference type="InterPro" id="IPR036922">
    <property type="entry name" value="Rieske_2Fe-2S_sf"/>
</dbReference>
<dbReference type="AlphaFoldDB" id="A0A1F6TNZ5"/>
<evidence type="ECO:0000313" key="8">
    <source>
        <dbReference type="EMBL" id="OGI46857.1"/>
    </source>
</evidence>
<keyword evidence="3" id="KW-0408">Iron</keyword>
<evidence type="ECO:0000256" key="3">
    <source>
        <dbReference type="ARBA" id="ARBA00023004"/>
    </source>
</evidence>
<proteinExistence type="inferred from homology"/>
<feature type="domain" description="Rieske" evidence="7">
    <location>
        <begin position="6"/>
        <end position="101"/>
    </location>
</feature>
<evidence type="ECO:0000256" key="4">
    <source>
        <dbReference type="ARBA" id="ARBA00023014"/>
    </source>
</evidence>
<evidence type="ECO:0000259" key="7">
    <source>
        <dbReference type="PROSITE" id="PS51296"/>
    </source>
</evidence>
<comment type="cofactor">
    <cofactor evidence="5">
        <name>[2Fe-2S] cluster</name>
        <dbReference type="ChEBI" id="CHEBI:190135"/>
    </cofactor>
</comment>
<dbReference type="CDD" id="cd03528">
    <property type="entry name" value="Rieske_RO_ferredoxin"/>
    <property type="match status" value="1"/>
</dbReference>
<comment type="caution">
    <text evidence="8">The sequence shown here is derived from an EMBL/GenBank/DDBJ whole genome shotgun (WGS) entry which is preliminary data.</text>
</comment>
<reference evidence="8 9" key="1">
    <citation type="journal article" date="2016" name="Nat. Commun.">
        <title>Thousands of microbial genomes shed light on interconnected biogeochemical processes in an aquifer system.</title>
        <authorList>
            <person name="Anantharaman K."/>
            <person name="Brown C.T."/>
            <person name="Hug L.A."/>
            <person name="Sharon I."/>
            <person name="Castelle C.J."/>
            <person name="Probst A.J."/>
            <person name="Thomas B.C."/>
            <person name="Singh A."/>
            <person name="Wilkins M.J."/>
            <person name="Karaoz U."/>
            <person name="Brodie E.L."/>
            <person name="Williams K.H."/>
            <person name="Hubbard S.S."/>
            <person name="Banfield J.F."/>
        </authorList>
    </citation>
    <scope>NUCLEOTIDE SEQUENCE [LARGE SCALE GENOMIC DNA]</scope>
</reference>
<dbReference type="PROSITE" id="PS51296">
    <property type="entry name" value="RIESKE"/>
    <property type="match status" value="1"/>
</dbReference>
<keyword evidence="4" id="KW-0411">Iron-sulfur</keyword>
<comment type="similarity">
    <text evidence="6">Belongs to the bacterial ring-hydroxylating dioxygenase ferredoxin component family.</text>
</comment>
<keyword evidence="1" id="KW-0001">2Fe-2S</keyword>
<evidence type="ECO:0000256" key="2">
    <source>
        <dbReference type="ARBA" id="ARBA00022723"/>
    </source>
</evidence>
<evidence type="ECO:0000256" key="6">
    <source>
        <dbReference type="ARBA" id="ARBA00038001"/>
    </source>
</evidence>
<organism evidence="8 9">
    <name type="scientific">Candidatus Muproteobacteria bacterium RBG_16_65_34</name>
    <dbReference type="NCBI Taxonomy" id="1817760"/>
    <lineage>
        <taxon>Bacteria</taxon>
        <taxon>Pseudomonadati</taxon>
        <taxon>Pseudomonadota</taxon>
        <taxon>Candidatus Muproteobacteria</taxon>
    </lineage>
</organism>
<gene>
    <name evidence="8" type="ORF">A2151_06915</name>
</gene>
<dbReference type="Proteomes" id="UP000178885">
    <property type="component" value="Unassembled WGS sequence"/>
</dbReference>
<dbReference type="InterPro" id="IPR017941">
    <property type="entry name" value="Rieske_2Fe-2S"/>
</dbReference>
<dbReference type="GO" id="GO:0051537">
    <property type="term" value="F:2 iron, 2 sulfur cluster binding"/>
    <property type="evidence" value="ECO:0007669"/>
    <property type="project" value="UniProtKB-KW"/>
</dbReference>
<evidence type="ECO:0000256" key="1">
    <source>
        <dbReference type="ARBA" id="ARBA00022714"/>
    </source>
</evidence>
<dbReference type="Pfam" id="PF00355">
    <property type="entry name" value="Rieske"/>
    <property type="match status" value="1"/>
</dbReference>
<accession>A0A1F6TNZ5</accession>
<dbReference type="GO" id="GO:0046872">
    <property type="term" value="F:metal ion binding"/>
    <property type="evidence" value="ECO:0007669"/>
    <property type="project" value="UniProtKB-KW"/>
</dbReference>
<keyword evidence="2" id="KW-0479">Metal-binding</keyword>